<keyword evidence="3" id="KW-1185">Reference proteome</keyword>
<dbReference type="Proteomes" id="UP001431532">
    <property type="component" value="Unassembled WGS sequence"/>
</dbReference>
<reference evidence="2" key="1">
    <citation type="submission" date="2023-05" db="EMBL/GenBank/DDBJ databases">
        <title>Mariniplasma microaerophilum sp. nov., a novel anaerobic mollicute isolated from terrestrial mud volcano, Taman Peninsula, Russia.</title>
        <authorList>
            <person name="Khomyakova M.A."/>
            <person name="Merkel A.Y."/>
            <person name="Slobodkin A.I."/>
        </authorList>
    </citation>
    <scope>NUCLEOTIDE SEQUENCE</scope>
    <source>
        <strain evidence="2">M4Ah</strain>
    </source>
</reference>
<dbReference type="AlphaFoldDB" id="A0AAW6UEQ7"/>
<keyword evidence="1" id="KW-1133">Transmembrane helix</keyword>
<dbReference type="EMBL" id="JASCXW010000030">
    <property type="protein sequence ID" value="MDI6453493.1"/>
    <property type="molecule type" value="Genomic_DNA"/>
</dbReference>
<name>A0AAW6UEQ7_9MOLU</name>
<comment type="caution">
    <text evidence="2">The sequence shown here is derived from an EMBL/GenBank/DDBJ whole genome shotgun (WGS) entry which is preliminary data.</text>
</comment>
<sequence>MEPNNKNKQNRYKKIFMGYMLVMQFIFTIFGLALLGYFIGRRISPDSNLPTTLTAIGVGIGVIAGFILLVRMIQSEDRHERTPRH</sequence>
<keyword evidence="1" id="KW-0472">Membrane</keyword>
<feature type="transmembrane region" description="Helical" evidence="1">
    <location>
        <begin position="52"/>
        <end position="73"/>
    </location>
</feature>
<protein>
    <submittedName>
        <fullName evidence="2">AtpZ/AtpI family protein</fullName>
    </submittedName>
</protein>
<keyword evidence="1" id="KW-0812">Transmembrane</keyword>
<evidence type="ECO:0000256" key="1">
    <source>
        <dbReference type="SAM" id="Phobius"/>
    </source>
</evidence>
<evidence type="ECO:0000313" key="3">
    <source>
        <dbReference type="Proteomes" id="UP001431532"/>
    </source>
</evidence>
<proteinExistence type="predicted"/>
<gene>
    <name evidence="2" type="ORF">QJ521_07935</name>
</gene>
<organism evidence="2 3">
    <name type="scientific">Peloplasma aerotolerans</name>
    <dbReference type="NCBI Taxonomy" id="3044389"/>
    <lineage>
        <taxon>Bacteria</taxon>
        <taxon>Bacillati</taxon>
        <taxon>Mycoplasmatota</taxon>
        <taxon>Mollicutes</taxon>
        <taxon>Acholeplasmatales</taxon>
        <taxon>Acholeplasmataceae</taxon>
        <taxon>Peloplasma</taxon>
    </lineage>
</organism>
<accession>A0AAW6UEQ7</accession>
<dbReference type="RefSeq" id="WP_282839926.1">
    <property type="nucleotide sequence ID" value="NZ_JASCXW010000030.1"/>
</dbReference>
<evidence type="ECO:0000313" key="2">
    <source>
        <dbReference type="EMBL" id="MDI6453493.1"/>
    </source>
</evidence>
<feature type="transmembrane region" description="Helical" evidence="1">
    <location>
        <begin position="21"/>
        <end position="40"/>
    </location>
</feature>